<dbReference type="GO" id="GO:0005737">
    <property type="term" value="C:cytoplasm"/>
    <property type="evidence" value="ECO:0007669"/>
    <property type="project" value="TreeGrafter"/>
</dbReference>
<dbReference type="SMART" id="SM00220">
    <property type="entry name" value="S_TKc"/>
    <property type="match status" value="1"/>
</dbReference>
<gene>
    <name evidence="3" type="ORF">PSON_ATCC_30995.1.T0630027</name>
</gene>
<organism evidence="3 4">
    <name type="scientific">Paramecium sonneborni</name>
    <dbReference type="NCBI Taxonomy" id="65129"/>
    <lineage>
        <taxon>Eukaryota</taxon>
        <taxon>Sar</taxon>
        <taxon>Alveolata</taxon>
        <taxon>Ciliophora</taxon>
        <taxon>Intramacronucleata</taxon>
        <taxon>Oligohymenophorea</taxon>
        <taxon>Peniculida</taxon>
        <taxon>Parameciidae</taxon>
        <taxon>Paramecium</taxon>
    </lineage>
</organism>
<accession>A0A8S1NXJ9</accession>
<dbReference type="Pfam" id="PF00069">
    <property type="entry name" value="Pkinase"/>
    <property type="match status" value="1"/>
</dbReference>
<comment type="caution">
    <text evidence="3">The sequence shown here is derived from an EMBL/GenBank/DDBJ whole genome shotgun (WGS) entry which is preliminary data.</text>
</comment>
<dbReference type="GO" id="GO:0044773">
    <property type="term" value="P:mitotic DNA damage checkpoint signaling"/>
    <property type="evidence" value="ECO:0007669"/>
    <property type="project" value="TreeGrafter"/>
</dbReference>
<proteinExistence type="predicted"/>
<dbReference type="EMBL" id="CAJJDN010000063">
    <property type="protein sequence ID" value="CAD8094716.1"/>
    <property type="molecule type" value="Genomic_DNA"/>
</dbReference>
<dbReference type="PANTHER" id="PTHR44167:SF18">
    <property type="entry name" value="PROTEIN KINASE DOMAIN-CONTAINING PROTEIN"/>
    <property type="match status" value="1"/>
</dbReference>
<evidence type="ECO:0000256" key="1">
    <source>
        <dbReference type="SAM" id="Coils"/>
    </source>
</evidence>
<dbReference type="PROSITE" id="PS50011">
    <property type="entry name" value="PROTEIN_KINASE_DOM"/>
    <property type="match status" value="1"/>
</dbReference>
<feature type="coiled-coil region" evidence="1">
    <location>
        <begin position="456"/>
        <end position="584"/>
    </location>
</feature>
<dbReference type="AlphaFoldDB" id="A0A8S1NXJ9"/>
<protein>
    <recommendedName>
        <fullName evidence="2">Protein kinase domain-containing protein</fullName>
    </recommendedName>
</protein>
<keyword evidence="4" id="KW-1185">Reference proteome</keyword>
<dbReference type="PANTHER" id="PTHR44167">
    <property type="entry name" value="OVARIAN-SPECIFIC SERINE/THREONINE-PROTEIN KINASE LOK-RELATED"/>
    <property type="match status" value="1"/>
</dbReference>
<sequence length="595" mass="70449">MFQQNLPFQQGQIIPAPSLKHPKREFKITSQINKFNQSIIYQVIPSNWSIKNEVALQAFPFHLNNTQNLKNIYQQIKDYQKKQNLQASDCNPSGIIIIYDQFEFQHQLIIVMELGQADLVTHLQKNQLDIQQKQSICLQVLQSIQFLHEQNWIQQDVQPKIFTMVGQEVKLLHLKLCESKNPVLFAPLFFNQNYQALELCEIQSYHSQASNIWAVGVIFYEIISGEQLFSFKSGLDKEQIKLQLFNQQEIQRKINQLEISYEWKQTIFQMFNPNQLLRITAQPAFQKLSQNNIAQICKIKQIQPNFSHFANINLQINQITQLLEQQLIVPQTQLSTVALKQLKQTVKRLLYKLNNQEVNPFSQIQKKLPTEISNLLKVFKNKIKEIEQSYNYEDEQIQELKRVQAKLKEYQDQIQNSSNIKTQIKQCNEKIIQAKQMQKDVKECQALERKLKEFNYDKLQNECRDCQEKILSLEKEIESAKFMHQKKIKLEKEYEDKRIKFQELNKEDLNTQFLKLKGEVINLELQIEMKQELANEISSLKSQINSKKVQLESNEQYSQKLREKKSLEKQIQDLQEDQEKVTLQENLNKIYTSEH</sequence>
<dbReference type="InterPro" id="IPR000719">
    <property type="entry name" value="Prot_kinase_dom"/>
</dbReference>
<keyword evidence="1" id="KW-0175">Coiled coil</keyword>
<evidence type="ECO:0000259" key="2">
    <source>
        <dbReference type="PROSITE" id="PS50011"/>
    </source>
</evidence>
<dbReference type="GO" id="GO:0004674">
    <property type="term" value="F:protein serine/threonine kinase activity"/>
    <property type="evidence" value="ECO:0007669"/>
    <property type="project" value="TreeGrafter"/>
</dbReference>
<evidence type="ECO:0000313" key="4">
    <source>
        <dbReference type="Proteomes" id="UP000692954"/>
    </source>
</evidence>
<dbReference type="Proteomes" id="UP000692954">
    <property type="component" value="Unassembled WGS sequence"/>
</dbReference>
<reference evidence="3" key="1">
    <citation type="submission" date="2021-01" db="EMBL/GenBank/DDBJ databases">
        <authorList>
            <consortium name="Genoscope - CEA"/>
            <person name="William W."/>
        </authorList>
    </citation>
    <scope>NUCLEOTIDE SEQUENCE</scope>
</reference>
<dbReference type="GO" id="GO:0005634">
    <property type="term" value="C:nucleus"/>
    <property type="evidence" value="ECO:0007669"/>
    <property type="project" value="TreeGrafter"/>
</dbReference>
<feature type="coiled-coil region" evidence="1">
    <location>
        <begin position="383"/>
        <end position="420"/>
    </location>
</feature>
<dbReference type="OrthoDB" id="5986190at2759"/>
<feature type="domain" description="Protein kinase" evidence="2">
    <location>
        <begin position="26"/>
        <end position="293"/>
    </location>
</feature>
<evidence type="ECO:0000313" key="3">
    <source>
        <dbReference type="EMBL" id="CAD8094716.1"/>
    </source>
</evidence>
<name>A0A8S1NXJ9_9CILI</name>
<dbReference type="GO" id="GO:0005524">
    <property type="term" value="F:ATP binding"/>
    <property type="evidence" value="ECO:0007669"/>
    <property type="project" value="InterPro"/>
</dbReference>